<dbReference type="KEGG" id="thal:A1OE_516"/>
<dbReference type="GO" id="GO:0005524">
    <property type="term" value="F:ATP binding"/>
    <property type="evidence" value="ECO:0007669"/>
    <property type="project" value="UniProtKB-UniRule"/>
</dbReference>
<dbReference type="GO" id="GO:0006400">
    <property type="term" value="P:tRNA modification"/>
    <property type="evidence" value="ECO:0007669"/>
    <property type="project" value="UniProtKB-UniRule"/>
</dbReference>
<dbReference type="CDD" id="cd01992">
    <property type="entry name" value="TilS_N"/>
    <property type="match status" value="1"/>
</dbReference>
<dbReference type="GO" id="GO:0032267">
    <property type="term" value="F:tRNA(Ile)-lysidine synthase activity"/>
    <property type="evidence" value="ECO:0007669"/>
    <property type="project" value="UniProtKB-EC"/>
</dbReference>
<evidence type="ECO:0000256" key="3">
    <source>
        <dbReference type="ARBA" id="ARBA00022741"/>
    </source>
</evidence>
<evidence type="ECO:0000313" key="9">
    <source>
        <dbReference type="Proteomes" id="UP000010077"/>
    </source>
</evidence>
<keyword evidence="3 6" id="KW-0547">Nucleotide-binding</keyword>
<dbReference type="PATRIC" id="fig|1193729.4.peg.276"/>
<evidence type="ECO:0000256" key="5">
    <source>
        <dbReference type="ARBA" id="ARBA00048539"/>
    </source>
</evidence>
<protein>
    <recommendedName>
        <fullName evidence="6">tRNA(Ile)-lysidine synthase</fullName>
        <ecNumber evidence="6">6.3.4.19</ecNumber>
    </recommendedName>
    <alternativeName>
        <fullName evidence="6">tRNA(Ile)-2-lysyl-cytidine synthase</fullName>
    </alternativeName>
    <alternativeName>
        <fullName evidence="6">tRNA(Ile)-lysidine synthetase</fullName>
    </alternativeName>
</protein>
<dbReference type="Proteomes" id="UP000010077">
    <property type="component" value="Chromosome"/>
</dbReference>
<keyword evidence="6" id="KW-0963">Cytoplasm</keyword>
<dbReference type="eggNOG" id="COG0037">
    <property type="taxonomic scope" value="Bacteria"/>
</dbReference>
<evidence type="ECO:0000256" key="2">
    <source>
        <dbReference type="ARBA" id="ARBA00022694"/>
    </source>
</evidence>
<reference evidence="8 9" key="1">
    <citation type="journal article" date="2012" name="Proc. Natl. Acad. Sci. U.S.A.">
        <title>Genome streamlining and chemical defense in a coral reef symbiosis.</title>
        <authorList>
            <person name="Kwan J.C."/>
            <person name="Donia M.S."/>
            <person name="Han A.W."/>
            <person name="Hirose E."/>
            <person name="Haygood M.G."/>
            <person name="Schmidt E.W."/>
        </authorList>
    </citation>
    <scope>NUCLEOTIDE SEQUENCE [LARGE SCALE GENOMIC DNA]</scope>
    <source>
        <strain evidence="8 9">L2</strain>
    </source>
</reference>
<dbReference type="AlphaFoldDB" id="K7YQ51"/>
<dbReference type="SUPFAM" id="SSF52402">
    <property type="entry name" value="Adenine nucleotide alpha hydrolases-like"/>
    <property type="match status" value="1"/>
</dbReference>
<sequence length="457" mass="50240">MKKESSLGQTPLHDADAIELLDIVMADDLNLQRPVVLAVSGGPDSMALLYFTDLWARQRKRELLVLTVDHSLRQESANEAAEVARRVIAMGHTHQVLTWHGTKPATGIQAAARDIRFTLLSEACYRAGALTMLFAHHRDDQAETLLHRINGNTGPEGLASMSLVTSRNGLRLARPFLSVPKDRLLATCTAASLDYINDPSNEDLRFARAKLRHLKPALSEIGLTVDRLTRLSSAMGIARCAMRKIVGSWLARYAVVYACGTCRLDLFSLQAGPDYFTAVVLRCVFNIVGGFGHPPSSEAMTRLIEWITGKSAVWRRTLRGCLLQIDNGSLIVMREEVACAQPVVVRAGQIACWDGRFLIRNKTNCTISVGSCGANGWRQIKCSELFLMLSKEVQNLPYPARIAWPLVTNLDGSIALPHLVSGEQDAVDSKDVGVTIFLMSLRAQSISGLKINGRLRM</sequence>
<keyword evidence="9" id="KW-1185">Reference proteome</keyword>
<dbReference type="PANTHER" id="PTHR43033:SF1">
    <property type="entry name" value="TRNA(ILE)-LYSIDINE SYNTHASE-RELATED"/>
    <property type="match status" value="1"/>
</dbReference>
<dbReference type="InterPro" id="IPR012094">
    <property type="entry name" value="tRNA_Ile_lys_synt"/>
</dbReference>
<gene>
    <name evidence="6 8" type="primary">tilS</name>
    <name evidence="8" type="ORF">A1OE_516</name>
</gene>
<proteinExistence type="inferred from homology"/>
<dbReference type="InterPro" id="IPR011063">
    <property type="entry name" value="TilS/TtcA_N"/>
</dbReference>
<dbReference type="GO" id="GO:0005737">
    <property type="term" value="C:cytoplasm"/>
    <property type="evidence" value="ECO:0007669"/>
    <property type="project" value="UniProtKB-SubCell"/>
</dbReference>
<comment type="function">
    <text evidence="6">Ligates lysine onto the cytidine present at position 34 of the AUA codon-specific tRNA(Ile) that contains the anticodon CAU, in an ATP-dependent manner. Cytidine is converted to lysidine, thus changing the amino acid specificity of the tRNA from methionine to isoleucine.</text>
</comment>
<feature type="domain" description="tRNA(Ile)-lysidine/2-thiocytidine synthase N-terminal" evidence="7">
    <location>
        <begin position="35"/>
        <end position="213"/>
    </location>
</feature>
<dbReference type="Gene3D" id="3.40.50.620">
    <property type="entry name" value="HUPs"/>
    <property type="match status" value="1"/>
</dbReference>
<evidence type="ECO:0000256" key="1">
    <source>
        <dbReference type="ARBA" id="ARBA00022598"/>
    </source>
</evidence>
<dbReference type="EC" id="6.3.4.19" evidence="6"/>
<dbReference type="InterPro" id="IPR012795">
    <property type="entry name" value="tRNA_Ile_lys_synt_N"/>
</dbReference>
<evidence type="ECO:0000256" key="6">
    <source>
        <dbReference type="HAMAP-Rule" id="MF_01161"/>
    </source>
</evidence>
<evidence type="ECO:0000256" key="4">
    <source>
        <dbReference type="ARBA" id="ARBA00022840"/>
    </source>
</evidence>
<keyword evidence="4 6" id="KW-0067">ATP-binding</keyword>
<dbReference type="NCBIfam" id="TIGR02432">
    <property type="entry name" value="lysidine_TilS_N"/>
    <property type="match status" value="1"/>
</dbReference>
<comment type="domain">
    <text evidence="6">The N-terminal region contains the highly conserved SGGXDS motif, predicted to be a P-loop motif involved in ATP binding.</text>
</comment>
<dbReference type="InterPro" id="IPR014729">
    <property type="entry name" value="Rossmann-like_a/b/a_fold"/>
</dbReference>
<dbReference type="HAMAP" id="MF_01161">
    <property type="entry name" value="tRNA_Ile_lys_synt"/>
    <property type="match status" value="1"/>
</dbReference>
<comment type="subcellular location">
    <subcellularLocation>
        <location evidence="6">Cytoplasm</location>
    </subcellularLocation>
</comment>
<dbReference type="OrthoDB" id="9807403at2"/>
<keyword evidence="1 6" id="KW-0436">Ligase</keyword>
<dbReference type="Pfam" id="PF01171">
    <property type="entry name" value="ATP_bind_3"/>
    <property type="match status" value="1"/>
</dbReference>
<dbReference type="RefSeq" id="WP_015088207.1">
    <property type="nucleotide sequence ID" value="NC_019566.1"/>
</dbReference>
<dbReference type="PANTHER" id="PTHR43033">
    <property type="entry name" value="TRNA(ILE)-LYSIDINE SYNTHASE-RELATED"/>
    <property type="match status" value="1"/>
</dbReference>
<dbReference type="STRING" id="1193729.A1OE_516"/>
<organism evidence="8 9">
    <name type="scientific">Candidatus Endolissoclinum faulkneri L2</name>
    <dbReference type="NCBI Taxonomy" id="1193729"/>
    <lineage>
        <taxon>Bacteria</taxon>
        <taxon>Pseudomonadati</taxon>
        <taxon>Pseudomonadota</taxon>
        <taxon>Alphaproteobacteria</taxon>
        <taxon>Rhodospirillales</taxon>
        <taxon>Rhodospirillaceae</taxon>
        <taxon>Candidatus Endolissoclinum</taxon>
    </lineage>
</organism>
<evidence type="ECO:0000259" key="7">
    <source>
        <dbReference type="Pfam" id="PF01171"/>
    </source>
</evidence>
<keyword evidence="2 6" id="KW-0819">tRNA processing</keyword>
<comment type="catalytic activity">
    <reaction evidence="5 6">
        <text>cytidine(34) in tRNA(Ile2) + L-lysine + ATP = lysidine(34) in tRNA(Ile2) + AMP + diphosphate + H(+)</text>
        <dbReference type="Rhea" id="RHEA:43744"/>
        <dbReference type="Rhea" id="RHEA-COMP:10625"/>
        <dbReference type="Rhea" id="RHEA-COMP:10670"/>
        <dbReference type="ChEBI" id="CHEBI:15378"/>
        <dbReference type="ChEBI" id="CHEBI:30616"/>
        <dbReference type="ChEBI" id="CHEBI:32551"/>
        <dbReference type="ChEBI" id="CHEBI:33019"/>
        <dbReference type="ChEBI" id="CHEBI:82748"/>
        <dbReference type="ChEBI" id="CHEBI:83665"/>
        <dbReference type="ChEBI" id="CHEBI:456215"/>
        <dbReference type="EC" id="6.3.4.19"/>
    </reaction>
</comment>
<accession>K7YQ51</accession>
<dbReference type="EMBL" id="CP003539">
    <property type="protein sequence ID" value="AFX98709.1"/>
    <property type="molecule type" value="Genomic_DNA"/>
</dbReference>
<comment type="similarity">
    <text evidence="6">Belongs to the tRNA(Ile)-lysidine synthase family.</text>
</comment>
<evidence type="ECO:0000313" key="8">
    <source>
        <dbReference type="EMBL" id="AFX98709.1"/>
    </source>
</evidence>
<feature type="binding site" evidence="6">
    <location>
        <begin position="40"/>
        <end position="45"/>
    </location>
    <ligand>
        <name>ATP</name>
        <dbReference type="ChEBI" id="CHEBI:30616"/>
    </ligand>
</feature>
<name>K7YQ51_9PROT</name>
<dbReference type="HOGENOM" id="CLU_018869_3_2_5"/>